<feature type="compositionally biased region" description="Polar residues" evidence="2">
    <location>
        <begin position="416"/>
        <end position="437"/>
    </location>
</feature>
<feature type="region of interest" description="Disordered" evidence="2">
    <location>
        <begin position="407"/>
        <end position="453"/>
    </location>
</feature>
<feature type="region of interest" description="Disordered" evidence="2">
    <location>
        <begin position="774"/>
        <end position="825"/>
    </location>
</feature>
<dbReference type="PANTHER" id="PTHR38701:SF1">
    <property type="entry name" value="UP-REGULATED DURING SEPTATION PROTEIN 1 DOMAIN-CONTAINING PROTEIN"/>
    <property type="match status" value="1"/>
</dbReference>
<feature type="coiled-coil region" evidence="1">
    <location>
        <begin position="599"/>
        <end position="633"/>
    </location>
</feature>
<feature type="compositionally biased region" description="Low complexity" evidence="2">
    <location>
        <begin position="489"/>
        <end position="514"/>
    </location>
</feature>
<organism evidence="3 4">
    <name type="scientific">Anthostomella pinea</name>
    <dbReference type="NCBI Taxonomy" id="933095"/>
    <lineage>
        <taxon>Eukaryota</taxon>
        <taxon>Fungi</taxon>
        <taxon>Dikarya</taxon>
        <taxon>Ascomycota</taxon>
        <taxon>Pezizomycotina</taxon>
        <taxon>Sordariomycetes</taxon>
        <taxon>Xylariomycetidae</taxon>
        <taxon>Xylariales</taxon>
        <taxon>Xylariaceae</taxon>
        <taxon>Anthostomella</taxon>
    </lineage>
</organism>
<dbReference type="AlphaFoldDB" id="A0AAI8YCV6"/>
<feature type="region of interest" description="Disordered" evidence="2">
    <location>
        <begin position="148"/>
        <end position="315"/>
    </location>
</feature>
<feature type="compositionally biased region" description="Polar residues" evidence="2">
    <location>
        <begin position="571"/>
        <end position="584"/>
    </location>
</feature>
<feature type="compositionally biased region" description="Polar residues" evidence="2">
    <location>
        <begin position="10"/>
        <end position="50"/>
    </location>
</feature>
<feature type="region of interest" description="Disordered" evidence="2">
    <location>
        <begin position="638"/>
        <end position="711"/>
    </location>
</feature>
<feature type="region of interest" description="Disordered" evidence="2">
    <location>
        <begin position="466"/>
        <end position="515"/>
    </location>
</feature>
<name>A0AAI8YCV6_9PEZI</name>
<feature type="compositionally biased region" description="Low complexity" evidence="2">
    <location>
        <begin position="198"/>
        <end position="221"/>
    </location>
</feature>
<gene>
    <name evidence="3" type="ORF">KHLLAP_LOCUS629</name>
</gene>
<feature type="compositionally biased region" description="Polar residues" evidence="2">
    <location>
        <begin position="253"/>
        <end position="275"/>
    </location>
</feature>
<feature type="compositionally biased region" description="Polar residues" evidence="2">
    <location>
        <begin position="641"/>
        <end position="659"/>
    </location>
</feature>
<keyword evidence="1" id="KW-0175">Coiled coil</keyword>
<proteinExistence type="predicted"/>
<feature type="compositionally biased region" description="Low complexity" evidence="2">
    <location>
        <begin position="686"/>
        <end position="697"/>
    </location>
</feature>
<evidence type="ECO:0000256" key="1">
    <source>
        <dbReference type="SAM" id="Coils"/>
    </source>
</evidence>
<evidence type="ECO:0000313" key="4">
    <source>
        <dbReference type="Proteomes" id="UP001295740"/>
    </source>
</evidence>
<accession>A0AAI8YCV6</accession>
<protein>
    <submittedName>
        <fullName evidence="3">Uu.00g030140.m01.CDS01</fullName>
    </submittedName>
</protein>
<dbReference type="EMBL" id="CAUWAG010000003">
    <property type="protein sequence ID" value="CAJ2500161.1"/>
    <property type="molecule type" value="Genomic_DNA"/>
</dbReference>
<feature type="region of interest" description="Disordered" evidence="2">
    <location>
        <begin position="1"/>
        <end position="79"/>
    </location>
</feature>
<evidence type="ECO:0000313" key="3">
    <source>
        <dbReference type="EMBL" id="CAJ2500161.1"/>
    </source>
</evidence>
<reference evidence="3" key="1">
    <citation type="submission" date="2023-10" db="EMBL/GenBank/DDBJ databases">
        <authorList>
            <person name="Hackl T."/>
        </authorList>
    </citation>
    <scope>NUCLEOTIDE SEQUENCE</scope>
</reference>
<keyword evidence="4" id="KW-1185">Reference proteome</keyword>
<feature type="region of interest" description="Disordered" evidence="2">
    <location>
        <begin position="559"/>
        <end position="585"/>
    </location>
</feature>
<feature type="compositionally biased region" description="Acidic residues" evidence="2">
    <location>
        <begin position="667"/>
        <end position="685"/>
    </location>
</feature>
<dbReference type="PANTHER" id="PTHR38701">
    <property type="entry name" value="CHROMOSOME 8, WHOLE GENOME SHOTGUN SEQUENCE"/>
    <property type="match status" value="1"/>
</dbReference>
<feature type="compositionally biased region" description="Basic and acidic residues" evidence="2">
    <location>
        <begin position="811"/>
        <end position="825"/>
    </location>
</feature>
<evidence type="ECO:0000256" key="2">
    <source>
        <dbReference type="SAM" id="MobiDB-lite"/>
    </source>
</evidence>
<feature type="compositionally biased region" description="Low complexity" evidence="2">
    <location>
        <begin position="57"/>
        <end position="69"/>
    </location>
</feature>
<sequence length="825" mass="88405">MGLVHLGQLEASSPAASKLQQNVSQQNKSHTTPQTRSLNHRASSLLSTTAAKPALRRPPSSASLASSNGNGNGSGNRGTRAATTIARPVAKTAKITATTAATSPTARITPTIPSTAAIISRTAPPTRTPLRLRDHNAAPAPVTRSLLKQTGNMPHEPPANTHGNGKRPQMPLLSAAAARGTNRTPVTPKMPKIAASKAPQTPTIATTTPLNRRTQQQHQQRPTIANLNRDSTSSHRTSHHEEPVPVLAPHLISNITPRSGSRQNRVDSASSTPNGTPIPERSEEWDPKSSFGGIPSPSPQFEADSTRRPTLNFNPINLDINGHGRQEAQPTTESKFFHASDVKNTRPTSVVARPALPPKGSSFFYANGNNIENKLAGPAPFVPVLAHTHDNVPSKFMYANGAPELRTSPPPLISRGSGSVVSTASKAPTSRPGTNPPASGHAFAPRPGSPIKLASQPQLASLKHHNVPLGAGNRSQMVSPPQLGPSPPGLTLRRSSTATSRSGGHSRSGSMVSGDHALGITKPLASPLSELGPPLNVSARPAPLTLASIIQAAEEFEEIEEVTSPDEARSGLQSPTKSSHSTADPISELVANARRERKVQDLQITNASLEAINRTLERQLRKQTAELRRYQRLSRSGRLSIASTTKSSRVPSETLSEHQATGLDLSDLSEEGSDMEDELDEESFSDSDSMTSSLSPSVIAERDAKHRKKDEKRLQLDLSKHQELLIDSQKINQSIKRCLDWTEELINDGKKALAYKVRVSDIELGGRVLDPLDEEDETTQTLNDPHDDDTIRLGTNISEDPERVATWGEEPQDRDSGVELPADKT</sequence>
<comment type="caution">
    <text evidence="3">The sequence shown here is derived from an EMBL/GenBank/DDBJ whole genome shotgun (WGS) entry which is preliminary data.</text>
</comment>
<dbReference type="Proteomes" id="UP001295740">
    <property type="component" value="Unassembled WGS sequence"/>
</dbReference>